<name>A0ABQ4R006_9HYPH</name>
<accession>A0ABQ4R006</accession>
<dbReference type="PANTHER" id="PTHR30543:SF21">
    <property type="entry name" value="NAD(P)H-DEPENDENT FMN REDUCTASE LOT6"/>
    <property type="match status" value="1"/>
</dbReference>
<dbReference type="PANTHER" id="PTHR30543">
    <property type="entry name" value="CHROMATE REDUCTASE"/>
    <property type="match status" value="1"/>
</dbReference>
<dbReference type="EMBL" id="BPQH01000010">
    <property type="protein sequence ID" value="GJD50621.1"/>
    <property type="molecule type" value="Genomic_DNA"/>
</dbReference>
<reference evidence="2" key="2">
    <citation type="submission" date="2021-08" db="EMBL/GenBank/DDBJ databases">
        <authorList>
            <person name="Tani A."/>
            <person name="Ola A."/>
            <person name="Ogura Y."/>
            <person name="Katsura K."/>
            <person name="Hayashi T."/>
        </authorList>
    </citation>
    <scope>NUCLEOTIDE SEQUENCE</scope>
    <source>
        <strain evidence="2">KCTC 52305</strain>
    </source>
</reference>
<proteinExistence type="predicted"/>
<dbReference type="Pfam" id="PF03358">
    <property type="entry name" value="FMN_red"/>
    <property type="match status" value="1"/>
</dbReference>
<evidence type="ECO:0000313" key="2">
    <source>
        <dbReference type="EMBL" id="GJD50621.1"/>
    </source>
</evidence>
<evidence type="ECO:0000313" key="3">
    <source>
        <dbReference type="Proteomes" id="UP001055167"/>
    </source>
</evidence>
<organism evidence="2 3">
    <name type="scientific">Methylobacterium crusticola</name>
    <dbReference type="NCBI Taxonomy" id="1697972"/>
    <lineage>
        <taxon>Bacteria</taxon>
        <taxon>Pseudomonadati</taxon>
        <taxon>Pseudomonadota</taxon>
        <taxon>Alphaproteobacteria</taxon>
        <taxon>Hyphomicrobiales</taxon>
        <taxon>Methylobacteriaceae</taxon>
        <taxon>Methylobacterium</taxon>
    </lineage>
</organism>
<gene>
    <name evidence="2" type="primary">azr</name>
    <name evidence="2" type="ORF">OPKNFCMD_3364</name>
</gene>
<dbReference type="SUPFAM" id="SSF52218">
    <property type="entry name" value="Flavoproteins"/>
    <property type="match status" value="1"/>
</dbReference>
<dbReference type="InterPro" id="IPR029039">
    <property type="entry name" value="Flavoprotein-like_sf"/>
</dbReference>
<evidence type="ECO:0000259" key="1">
    <source>
        <dbReference type="Pfam" id="PF03358"/>
    </source>
</evidence>
<dbReference type="Proteomes" id="UP001055167">
    <property type="component" value="Unassembled WGS sequence"/>
</dbReference>
<dbReference type="RefSeq" id="WP_128562013.1">
    <property type="nucleotide sequence ID" value="NZ_BPQH01000010.1"/>
</dbReference>
<dbReference type="Gene3D" id="3.40.50.360">
    <property type="match status" value="1"/>
</dbReference>
<keyword evidence="3" id="KW-1185">Reference proteome</keyword>
<protein>
    <submittedName>
        <fullName evidence="2">FMN-dependent NADPH-azoreductase</fullName>
    </submittedName>
</protein>
<feature type="domain" description="NADPH-dependent FMN reductase-like" evidence="1">
    <location>
        <begin position="7"/>
        <end position="146"/>
    </location>
</feature>
<dbReference type="InterPro" id="IPR005025">
    <property type="entry name" value="FMN_Rdtase-like_dom"/>
</dbReference>
<sequence>MALVIPVILGSVRQGRSGLRAARYVVAALRSRGHEAPLIDPAGLGLPLLERMYKEYPPGEAPEVLEQLAGLLRRADAFVVVSAEYNHSIPPALSNTLDHFLEEYFWRPSAIVCYSAGRYGGVRAAMQLRAMLAELGTPSIPSLLPIPEVEETLDEEGRPAQPWLDRQAGRFLDELTWYAEALGEKRRAGTPY</sequence>
<dbReference type="InterPro" id="IPR050712">
    <property type="entry name" value="NAD(P)H-dep_reductase"/>
</dbReference>
<comment type="caution">
    <text evidence="2">The sequence shown here is derived from an EMBL/GenBank/DDBJ whole genome shotgun (WGS) entry which is preliminary data.</text>
</comment>
<reference evidence="2" key="1">
    <citation type="journal article" date="2021" name="Front. Microbiol.">
        <title>Comprehensive Comparative Genomics and Phenotyping of Methylobacterium Species.</title>
        <authorList>
            <person name="Alessa O."/>
            <person name="Ogura Y."/>
            <person name="Fujitani Y."/>
            <person name="Takami H."/>
            <person name="Hayashi T."/>
            <person name="Sahin N."/>
            <person name="Tani A."/>
        </authorList>
    </citation>
    <scope>NUCLEOTIDE SEQUENCE</scope>
    <source>
        <strain evidence="2">KCTC 52305</strain>
    </source>
</reference>